<name>A0A8R1DQ11_CAEJA</name>
<dbReference type="Proteomes" id="UP000005237">
    <property type="component" value="Unassembled WGS sequence"/>
</dbReference>
<dbReference type="AlphaFoldDB" id="A0A8R1DQ11"/>
<evidence type="ECO:0000313" key="3">
    <source>
        <dbReference type="Proteomes" id="UP000005237"/>
    </source>
</evidence>
<sequence length="83" mass="9616">MCLRAICLFSQEVFQYVDCETIYNRCQNEPERRRRQAHRHTQKQGDKKSGAEESDSDEDDVVVFERVTGRFSGGTTIRDNSIA</sequence>
<dbReference type="EnsemblMetazoa" id="CJA09003.1">
    <property type="protein sequence ID" value="CJA09003.1"/>
    <property type="gene ID" value="WBGene00128208"/>
</dbReference>
<accession>A0A8R1DQ11</accession>
<reference evidence="3" key="1">
    <citation type="submission" date="2010-08" db="EMBL/GenBank/DDBJ databases">
        <authorList>
            <consortium name="Caenorhabditis japonica Sequencing Consortium"/>
            <person name="Wilson R.K."/>
        </authorList>
    </citation>
    <scope>NUCLEOTIDE SEQUENCE [LARGE SCALE GENOMIC DNA]</scope>
    <source>
        <strain evidence="3">DF5081</strain>
    </source>
</reference>
<organism evidence="2 3">
    <name type="scientific">Caenorhabditis japonica</name>
    <dbReference type="NCBI Taxonomy" id="281687"/>
    <lineage>
        <taxon>Eukaryota</taxon>
        <taxon>Metazoa</taxon>
        <taxon>Ecdysozoa</taxon>
        <taxon>Nematoda</taxon>
        <taxon>Chromadorea</taxon>
        <taxon>Rhabditida</taxon>
        <taxon>Rhabditina</taxon>
        <taxon>Rhabditomorpha</taxon>
        <taxon>Rhabditoidea</taxon>
        <taxon>Rhabditidae</taxon>
        <taxon>Peloderinae</taxon>
        <taxon>Caenorhabditis</taxon>
    </lineage>
</organism>
<proteinExistence type="predicted"/>
<reference evidence="2" key="2">
    <citation type="submission" date="2022-06" db="UniProtKB">
        <authorList>
            <consortium name="EnsemblMetazoa"/>
        </authorList>
    </citation>
    <scope>IDENTIFICATION</scope>
    <source>
        <strain evidence="2">DF5081</strain>
    </source>
</reference>
<evidence type="ECO:0000256" key="1">
    <source>
        <dbReference type="SAM" id="MobiDB-lite"/>
    </source>
</evidence>
<keyword evidence="3" id="KW-1185">Reference proteome</keyword>
<evidence type="ECO:0000313" key="2">
    <source>
        <dbReference type="EnsemblMetazoa" id="CJA09003.1"/>
    </source>
</evidence>
<protein>
    <submittedName>
        <fullName evidence="2">Uncharacterized protein</fullName>
    </submittedName>
</protein>
<feature type="region of interest" description="Disordered" evidence="1">
    <location>
        <begin position="30"/>
        <end position="60"/>
    </location>
</feature>
<feature type="compositionally biased region" description="Basic residues" evidence="1">
    <location>
        <begin position="33"/>
        <end position="42"/>
    </location>
</feature>